<dbReference type="EMBL" id="HACG01021948">
    <property type="protein sequence ID" value="CEK68813.1"/>
    <property type="molecule type" value="Transcribed_RNA"/>
</dbReference>
<accession>A0A0B6ZJX0</accession>
<organism evidence="2">
    <name type="scientific">Arion vulgaris</name>
    <dbReference type="NCBI Taxonomy" id="1028688"/>
    <lineage>
        <taxon>Eukaryota</taxon>
        <taxon>Metazoa</taxon>
        <taxon>Spiralia</taxon>
        <taxon>Lophotrochozoa</taxon>
        <taxon>Mollusca</taxon>
        <taxon>Gastropoda</taxon>
        <taxon>Heterobranchia</taxon>
        <taxon>Euthyneura</taxon>
        <taxon>Panpulmonata</taxon>
        <taxon>Eupulmonata</taxon>
        <taxon>Stylommatophora</taxon>
        <taxon>Helicina</taxon>
        <taxon>Arionoidea</taxon>
        <taxon>Arionidae</taxon>
        <taxon>Arion</taxon>
    </lineage>
</organism>
<sequence length="56" mass="6620">MLKVYLMSCLLLPSSWFSPTSTYRNHAFHYCSLQITMSFNVIELLQYPGRDIIYEP</sequence>
<reference evidence="2" key="1">
    <citation type="submission" date="2014-12" db="EMBL/GenBank/DDBJ databases">
        <title>Insight into the proteome of Arion vulgaris.</title>
        <authorList>
            <person name="Aradska J."/>
            <person name="Bulat T."/>
            <person name="Smidak R."/>
            <person name="Sarate P."/>
            <person name="Gangsoo J."/>
            <person name="Sialana F."/>
            <person name="Bilban M."/>
            <person name="Lubec G."/>
        </authorList>
    </citation>
    <scope>NUCLEOTIDE SEQUENCE</scope>
    <source>
        <tissue evidence="2">Skin</tissue>
    </source>
</reference>
<protein>
    <submittedName>
        <fullName evidence="2">Uncharacterized protein</fullName>
    </submittedName>
</protein>
<feature type="non-terminal residue" evidence="2">
    <location>
        <position position="56"/>
    </location>
</feature>
<evidence type="ECO:0000256" key="1">
    <source>
        <dbReference type="SAM" id="SignalP"/>
    </source>
</evidence>
<dbReference type="AlphaFoldDB" id="A0A0B6ZJX0"/>
<evidence type="ECO:0000313" key="2">
    <source>
        <dbReference type="EMBL" id="CEK68813.1"/>
    </source>
</evidence>
<gene>
    <name evidence="2" type="primary">ORF67840</name>
</gene>
<name>A0A0B6ZJX0_9EUPU</name>
<feature type="signal peptide" evidence="1">
    <location>
        <begin position="1"/>
        <end position="22"/>
    </location>
</feature>
<feature type="chain" id="PRO_5002126986" evidence="1">
    <location>
        <begin position="23"/>
        <end position="56"/>
    </location>
</feature>
<proteinExistence type="predicted"/>
<keyword evidence="1" id="KW-0732">Signal</keyword>